<comment type="function">
    <text evidence="2 16">Cell wall formation.</text>
</comment>
<evidence type="ECO:0000256" key="3">
    <source>
        <dbReference type="ARBA" id="ARBA00004496"/>
    </source>
</evidence>
<dbReference type="PANTHER" id="PTHR21071">
    <property type="entry name" value="UDP-N-ACETYLENOLPYRUVOYLGLUCOSAMINE REDUCTASE"/>
    <property type="match status" value="1"/>
</dbReference>
<reference evidence="18" key="1">
    <citation type="journal article" date="2023" name="ISME J.">
        <title>Emergence of putative energy parasites within Clostridia revealed by genome analysis of a novel endosymbiotic clade.</title>
        <authorList>
            <person name="Takahashi K."/>
            <person name="Kuwahara H."/>
            <person name="Horikawa Y."/>
            <person name="Izawa K."/>
            <person name="Kato D."/>
            <person name="Inagaki T."/>
            <person name="Yuki M."/>
            <person name="Ohkuma M."/>
            <person name="Hongoh Y."/>
        </authorList>
    </citation>
    <scope>NUCLEOTIDE SEQUENCE</scope>
    <source>
        <strain evidence="18">CfP3-15</strain>
    </source>
</reference>
<evidence type="ECO:0000259" key="17">
    <source>
        <dbReference type="PROSITE" id="PS51387"/>
    </source>
</evidence>
<dbReference type="EMBL" id="AP027924">
    <property type="protein sequence ID" value="BED91655.1"/>
    <property type="molecule type" value="Genomic_DNA"/>
</dbReference>
<evidence type="ECO:0000256" key="11">
    <source>
        <dbReference type="ARBA" id="ARBA00022984"/>
    </source>
</evidence>
<evidence type="ECO:0000256" key="12">
    <source>
        <dbReference type="ARBA" id="ARBA00023002"/>
    </source>
</evidence>
<keyword evidence="7 16" id="KW-0285">Flavoprotein</keyword>
<comment type="subcellular location">
    <subcellularLocation>
        <location evidence="3 16">Cytoplasm</location>
    </subcellularLocation>
</comment>
<evidence type="ECO:0000256" key="14">
    <source>
        <dbReference type="ARBA" id="ARBA00023316"/>
    </source>
</evidence>
<comment type="pathway">
    <text evidence="4 16">Cell wall biogenesis; peptidoglycan biosynthesis.</text>
</comment>
<evidence type="ECO:0000313" key="18">
    <source>
        <dbReference type="EMBL" id="BED91655.1"/>
    </source>
</evidence>
<dbReference type="SUPFAM" id="SSF56194">
    <property type="entry name" value="Uridine diphospho-N-Acetylenolpyruvylglucosamine reductase, MurB, C-terminal domain"/>
    <property type="match status" value="1"/>
</dbReference>
<keyword evidence="13 16" id="KW-0131">Cell cycle</keyword>
<evidence type="ECO:0000256" key="2">
    <source>
        <dbReference type="ARBA" id="ARBA00003921"/>
    </source>
</evidence>
<feature type="active site" evidence="16">
    <location>
        <position position="297"/>
    </location>
</feature>
<dbReference type="InterPro" id="IPR016166">
    <property type="entry name" value="FAD-bd_PCMH"/>
</dbReference>
<name>A0AA48IA18_9FIRM</name>
<evidence type="ECO:0000256" key="5">
    <source>
        <dbReference type="ARBA" id="ARBA00022490"/>
    </source>
</evidence>
<evidence type="ECO:0000256" key="9">
    <source>
        <dbReference type="ARBA" id="ARBA00022857"/>
    </source>
</evidence>
<accession>A0AA48IA18</accession>
<keyword evidence="5 16" id="KW-0963">Cytoplasm</keyword>
<dbReference type="GO" id="GO:0071949">
    <property type="term" value="F:FAD binding"/>
    <property type="evidence" value="ECO:0007669"/>
    <property type="project" value="InterPro"/>
</dbReference>
<dbReference type="HAMAP" id="MF_00037">
    <property type="entry name" value="MurB"/>
    <property type="match status" value="1"/>
</dbReference>
<organism evidence="18">
    <name type="scientific">Candidatus Improbicoccus pseudotrichonymphae</name>
    <dbReference type="NCBI Taxonomy" id="3033792"/>
    <lineage>
        <taxon>Bacteria</taxon>
        <taxon>Bacillati</taxon>
        <taxon>Bacillota</taxon>
        <taxon>Clostridia</taxon>
        <taxon>Candidatus Improbicoccus</taxon>
    </lineage>
</organism>
<comment type="similarity">
    <text evidence="16">Belongs to the MurB family.</text>
</comment>
<dbReference type="EC" id="1.3.1.98" evidence="16"/>
<evidence type="ECO:0000256" key="7">
    <source>
        <dbReference type="ARBA" id="ARBA00022630"/>
    </source>
</evidence>
<dbReference type="InterPro" id="IPR016167">
    <property type="entry name" value="FAD-bd_PCMH_sub1"/>
</dbReference>
<evidence type="ECO:0000256" key="13">
    <source>
        <dbReference type="ARBA" id="ARBA00023306"/>
    </source>
</evidence>
<dbReference type="GO" id="GO:0008762">
    <property type="term" value="F:UDP-N-acetylmuramate dehydrogenase activity"/>
    <property type="evidence" value="ECO:0007669"/>
    <property type="project" value="UniProtKB-UniRule"/>
</dbReference>
<proteinExistence type="inferred from homology"/>
<keyword evidence="14 16" id="KW-0961">Cell wall biogenesis/degradation</keyword>
<dbReference type="Pfam" id="PF02873">
    <property type="entry name" value="MurB_C"/>
    <property type="match status" value="1"/>
</dbReference>
<dbReference type="NCBIfam" id="TIGR00179">
    <property type="entry name" value="murB"/>
    <property type="match status" value="1"/>
</dbReference>
<dbReference type="Gene3D" id="3.90.78.10">
    <property type="entry name" value="UDP-N-acetylenolpyruvoylglucosamine reductase, C-terminal domain"/>
    <property type="match status" value="1"/>
</dbReference>
<protein>
    <recommendedName>
        <fullName evidence="16">UDP-N-acetylenolpyruvoylglucosamine reductase</fullName>
        <ecNumber evidence="16">1.3.1.98</ecNumber>
    </recommendedName>
    <alternativeName>
        <fullName evidence="16">UDP-N-acetylmuramate dehydrogenase</fullName>
    </alternativeName>
</protein>
<comment type="cofactor">
    <cofactor evidence="1 16">
        <name>FAD</name>
        <dbReference type="ChEBI" id="CHEBI:57692"/>
    </cofactor>
</comment>
<keyword evidence="9 16" id="KW-0521">NADP</keyword>
<dbReference type="InterPro" id="IPR006094">
    <property type="entry name" value="Oxid_FAD_bind_N"/>
</dbReference>
<dbReference type="InterPro" id="IPR036318">
    <property type="entry name" value="FAD-bd_PCMH-like_sf"/>
</dbReference>
<dbReference type="InterPro" id="IPR003170">
    <property type="entry name" value="MurB"/>
</dbReference>
<dbReference type="AlphaFoldDB" id="A0AA48IA18"/>
<evidence type="ECO:0000256" key="4">
    <source>
        <dbReference type="ARBA" id="ARBA00004752"/>
    </source>
</evidence>
<dbReference type="PANTHER" id="PTHR21071:SF4">
    <property type="entry name" value="UDP-N-ACETYLENOLPYRUVOYLGLUCOSAMINE REDUCTASE"/>
    <property type="match status" value="1"/>
</dbReference>
<keyword evidence="10 16" id="KW-0133">Cell shape</keyword>
<dbReference type="InterPro" id="IPR011601">
    <property type="entry name" value="MurB_C"/>
</dbReference>
<comment type="catalytic activity">
    <reaction evidence="15 16">
        <text>UDP-N-acetyl-alpha-D-muramate + NADP(+) = UDP-N-acetyl-3-O-(1-carboxyvinyl)-alpha-D-glucosamine + NADPH + H(+)</text>
        <dbReference type="Rhea" id="RHEA:12248"/>
        <dbReference type="ChEBI" id="CHEBI:15378"/>
        <dbReference type="ChEBI" id="CHEBI:57783"/>
        <dbReference type="ChEBI" id="CHEBI:58349"/>
        <dbReference type="ChEBI" id="CHEBI:68483"/>
        <dbReference type="ChEBI" id="CHEBI:70757"/>
        <dbReference type="EC" id="1.3.1.98"/>
    </reaction>
</comment>
<dbReference type="GO" id="GO:0009252">
    <property type="term" value="P:peptidoglycan biosynthetic process"/>
    <property type="evidence" value="ECO:0007669"/>
    <property type="project" value="UniProtKB-UniRule"/>
</dbReference>
<evidence type="ECO:0000256" key="15">
    <source>
        <dbReference type="ARBA" id="ARBA00048914"/>
    </source>
</evidence>
<dbReference type="GO" id="GO:0071555">
    <property type="term" value="P:cell wall organization"/>
    <property type="evidence" value="ECO:0007669"/>
    <property type="project" value="UniProtKB-KW"/>
</dbReference>
<gene>
    <name evidence="16" type="primary">murB</name>
    <name evidence="18" type="ORF">CfP315_0163</name>
</gene>
<dbReference type="NCBIfam" id="NF010480">
    <property type="entry name" value="PRK13905.1"/>
    <property type="match status" value="1"/>
</dbReference>
<keyword evidence="8 16" id="KW-0274">FAD</keyword>
<keyword evidence="6 16" id="KW-0132">Cell division</keyword>
<dbReference type="PROSITE" id="PS51387">
    <property type="entry name" value="FAD_PCMH"/>
    <property type="match status" value="1"/>
</dbReference>
<keyword evidence="12 16" id="KW-0560">Oxidoreductase</keyword>
<dbReference type="Gene3D" id="3.30.43.10">
    <property type="entry name" value="Uridine Diphospho-n-acetylenolpyruvylglucosamine Reductase, domain 2"/>
    <property type="match status" value="1"/>
</dbReference>
<dbReference type="InterPro" id="IPR016169">
    <property type="entry name" value="FAD-bd_PCMH_sub2"/>
</dbReference>
<evidence type="ECO:0000256" key="1">
    <source>
        <dbReference type="ARBA" id="ARBA00001974"/>
    </source>
</evidence>
<evidence type="ECO:0000256" key="10">
    <source>
        <dbReference type="ARBA" id="ARBA00022960"/>
    </source>
</evidence>
<dbReference type="SUPFAM" id="SSF56176">
    <property type="entry name" value="FAD-binding/transporter-associated domain-like"/>
    <property type="match status" value="1"/>
</dbReference>
<dbReference type="InterPro" id="IPR036635">
    <property type="entry name" value="MurB_C_sf"/>
</dbReference>
<feature type="active site" description="Proton donor" evidence="16">
    <location>
        <position position="227"/>
    </location>
</feature>
<feature type="domain" description="FAD-binding PCMH-type" evidence="17">
    <location>
        <begin position="33"/>
        <end position="213"/>
    </location>
</feature>
<dbReference type="KEGG" id="ips:CfP315_0163"/>
<dbReference type="Proteomes" id="UP001337580">
    <property type="component" value="Chromosome"/>
</dbReference>
<evidence type="ECO:0000256" key="16">
    <source>
        <dbReference type="HAMAP-Rule" id="MF_00037"/>
    </source>
</evidence>
<dbReference type="GO" id="GO:0005829">
    <property type="term" value="C:cytosol"/>
    <property type="evidence" value="ECO:0007669"/>
    <property type="project" value="TreeGrafter"/>
</dbReference>
<dbReference type="Pfam" id="PF01565">
    <property type="entry name" value="FAD_binding_4"/>
    <property type="match status" value="1"/>
</dbReference>
<dbReference type="Gene3D" id="3.30.465.10">
    <property type="match status" value="1"/>
</dbReference>
<evidence type="ECO:0000256" key="6">
    <source>
        <dbReference type="ARBA" id="ARBA00022618"/>
    </source>
</evidence>
<feature type="active site" evidence="16">
    <location>
        <position position="177"/>
    </location>
</feature>
<keyword evidence="11 16" id="KW-0573">Peptidoglycan synthesis</keyword>
<dbReference type="GO" id="GO:0051301">
    <property type="term" value="P:cell division"/>
    <property type="evidence" value="ECO:0007669"/>
    <property type="project" value="UniProtKB-KW"/>
</dbReference>
<dbReference type="GO" id="GO:0008360">
    <property type="term" value="P:regulation of cell shape"/>
    <property type="evidence" value="ECO:0007669"/>
    <property type="project" value="UniProtKB-KW"/>
</dbReference>
<evidence type="ECO:0000256" key="8">
    <source>
        <dbReference type="ARBA" id="ARBA00022827"/>
    </source>
</evidence>
<sequence length="304" mass="33410">MKNLKYSKIAEFASHLNCEVVFNELLSRHTTFKVGGPADVFIYVYDESSLSSLIKKTKDNFRVFVLGKGSNLIADEKGFRGLIIKLDGNFKKVKLDDNKIICGAGATLASACVAALNGNLSGLEFAWGIPGTCGGALYMNAGAYGGEISDIIYESTHMDSEGEFEKFSKENLDLSYRKSNYTDSDLIITSMLFKLKRSCKDHIKDIMLNLITKRKNKQPIEFPSAGSVFKRPIGCYAGTIIRECGLEGYSIGGAQVSEKHTGFIINKGNASSSDILKLIEYIKSVVYKKIGIILESEVKILKSN</sequence>